<dbReference type="OrthoDB" id="67165at2157"/>
<dbReference type="RefSeq" id="WP_048080284.1">
    <property type="nucleotide sequence ID" value="NZ_LMVM01000023.1"/>
</dbReference>
<evidence type="ECO:0000313" key="3">
    <source>
        <dbReference type="Proteomes" id="UP000217784"/>
    </source>
</evidence>
<comment type="caution">
    <text evidence="2">The sequence shown here is derived from an EMBL/GenBank/DDBJ whole genome shotgun (WGS) entry which is preliminary data.</text>
</comment>
<sequence>MGDILKINKKTSFVIYIVLDTLLVGMGMGVPFFCILFGFPAGWYLSKSLKHQKLQINDISSRILKYATLTSLVTLAWMLIIWGPMITMLQNPSANFTDFGIPLILYDPKLSFIGWITLMIFISPFLQLLMTVFASHVAIWRLFKKKQMSKNN</sequence>
<dbReference type="AlphaFoldDB" id="A0A2A2H4K3"/>
<dbReference type="EMBL" id="LMVM01000023">
    <property type="protein sequence ID" value="PAV04332.1"/>
    <property type="molecule type" value="Genomic_DNA"/>
</dbReference>
<keyword evidence="1" id="KW-1133">Transmembrane helix</keyword>
<protein>
    <submittedName>
        <fullName evidence="2">Uncharacterized protein</fullName>
    </submittedName>
</protein>
<gene>
    <name evidence="2" type="ORF">ASJ80_05660</name>
</gene>
<reference evidence="2 3" key="1">
    <citation type="journal article" date="2017" name="BMC Genomics">
        <title>Genomic analysis of methanogenic archaea reveals a shift towards energy conservation.</title>
        <authorList>
            <person name="Gilmore S.P."/>
            <person name="Henske J.K."/>
            <person name="Sexton J.A."/>
            <person name="Solomon K.V."/>
            <person name="Seppala S."/>
            <person name="Yoo J.I."/>
            <person name="Huyett L.M."/>
            <person name="Pressman A."/>
            <person name="Cogan J.Z."/>
            <person name="Kivenson V."/>
            <person name="Peng X."/>
            <person name="Tan Y."/>
            <person name="Valentine D.L."/>
            <person name="O'Malley M.A."/>
        </authorList>
    </citation>
    <scope>NUCLEOTIDE SEQUENCE [LARGE SCALE GENOMIC DNA]</scope>
    <source>
        <strain evidence="2 3">M.o.H.</strain>
    </source>
</reference>
<keyword evidence="3" id="KW-1185">Reference proteome</keyword>
<dbReference type="Proteomes" id="UP000217784">
    <property type="component" value="Unassembled WGS sequence"/>
</dbReference>
<organism evidence="2 3">
    <name type="scientific">Methanobacterium bryantii</name>
    <dbReference type="NCBI Taxonomy" id="2161"/>
    <lineage>
        <taxon>Archaea</taxon>
        <taxon>Methanobacteriati</taxon>
        <taxon>Methanobacteriota</taxon>
        <taxon>Methanomada group</taxon>
        <taxon>Methanobacteria</taxon>
        <taxon>Methanobacteriales</taxon>
        <taxon>Methanobacteriaceae</taxon>
        <taxon>Methanobacterium</taxon>
    </lineage>
</organism>
<name>A0A2A2H4K3_METBR</name>
<accession>A0A2A2H4K3</accession>
<evidence type="ECO:0000256" key="1">
    <source>
        <dbReference type="SAM" id="Phobius"/>
    </source>
</evidence>
<feature type="transmembrane region" description="Helical" evidence="1">
    <location>
        <begin position="13"/>
        <end position="45"/>
    </location>
</feature>
<feature type="transmembrane region" description="Helical" evidence="1">
    <location>
        <begin position="66"/>
        <end position="86"/>
    </location>
</feature>
<proteinExistence type="predicted"/>
<keyword evidence="1" id="KW-0472">Membrane</keyword>
<evidence type="ECO:0000313" key="2">
    <source>
        <dbReference type="EMBL" id="PAV04332.1"/>
    </source>
</evidence>
<feature type="transmembrane region" description="Helical" evidence="1">
    <location>
        <begin position="112"/>
        <end position="143"/>
    </location>
</feature>
<keyword evidence="1" id="KW-0812">Transmembrane</keyword>